<dbReference type="Pfam" id="PF00512">
    <property type="entry name" value="HisKA"/>
    <property type="match status" value="1"/>
</dbReference>
<dbReference type="InterPro" id="IPR036097">
    <property type="entry name" value="HisK_dim/P_sf"/>
</dbReference>
<dbReference type="CDD" id="cd00082">
    <property type="entry name" value="HisKA"/>
    <property type="match status" value="1"/>
</dbReference>
<comment type="catalytic activity">
    <reaction evidence="1">
        <text>ATP + protein L-histidine = ADP + protein N-phospho-L-histidine.</text>
        <dbReference type="EC" id="2.7.13.3"/>
    </reaction>
</comment>
<accession>A0A942U2S5</accession>
<evidence type="ECO:0000256" key="6">
    <source>
        <dbReference type="ARBA" id="ARBA00022777"/>
    </source>
</evidence>
<evidence type="ECO:0000259" key="10">
    <source>
        <dbReference type="PROSITE" id="PS50109"/>
    </source>
</evidence>
<dbReference type="PRINTS" id="PR00344">
    <property type="entry name" value="BCTRLSENSOR"/>
</dbReference>
<dbReference type="InterPro" id="IPR005467">
    <property type="entry name" value="His_kinase_dom"/>
</dbReference>
<dbReference type="PANTHER" id="PTHR43065:SF34">
    <property type="entry name" value="SPORULATION KINASE A"/>
    <property type="match status" value="1"/>
</dbReference>
<evidence type="ECO:0000256" key="8">
    <source>
        <dbReference type="ARBA" id="ARBA00022969"/>
    </source>
</evidence>
<evidence type="ECO:0000256" key="3">
    <source>
        <dbReference type="ARBA" id="ARBA00022553"/>
    </source>
</evidence>
<evidence type="ECO:0000313" key="12">
    <source>
        <dbReference type="Proteomes" id="UP000679749"/>
    </source>
</evidence>
<dbReference type="InterPro" id="IPR003594">
    <property type="entry name" value="HATPase_dom"/>
</dbReference>
<keyword evidence="3" id="KW-0597">Phosphoprotein</keyword>
<dbReference type="AlphaFoldDB" id="A0A942U2S5"/>
<dbReference type="EC" id="2.7.13.3" evidence="2"/>
<dbReference type="PANTHER" id="PTHR43065">
    <property type="entry name" value="SENSOR HISTIDINE KINASE"/>
    <property type="match status" value="1"/>
</dbReference>
<dbReference type="SUPFAM" id="SSF47384">
    <property type="entry name" value="Homodimeric domain of signal transducing histidine kinase"/>
    <property type="match status" value="1"/>
</dbReference>
<reference evidence="11" key="1">
    <citation type="submission" date="2021-05" db="EMBL/GenBank/DDBJ databases">
        <title>Novel Bacillus species.</title>
        <authorList>
            <person name="Liu G."/>
        </authorList>
    </citation>
    <scope>NUCLEOTIDE SEQUENCE</scope>
    <source>
        <strain evidence="11">FJAT-49825</strain>
    </source>
</reference>
<dbReference type="GO" id="GO:0005524">
    <property type="term" value="F:ATP binding"/>
    <property type="evidence" value="ECO:0007669"/>
    <property type="project" value="UniProtKB-KW"/>
</dbReference>
<protein>
    <recommendedName>
        <fullName evidence="2">histidine kinase</fullName>
        <ecNumber evidence="2">2.7.13.3</ecNumber>
    </recommendedName>
</protein>
<evidence type="ECO:0000256" key="1">
    <source>
        <dbReference type="ARBA" id="ARBA00000085"/>
    </source>
</evidence>
<comment type="caution">
    <text evidence="11">The sequence shown here is derived from an EMBL/GenBank/DDBJ whole genome shotgun (WGS) entry which is preliminary data.</text>
</comment>
<keyword evidence="6" id="KW-0418">Kinase</keyword>
<dbReference type="PROSITE" id="PS50109">
    <property type="entry name" value="HIS_KIN"/>
    <property type="match status" value="1"/>
</dbReference>
<proteinExistence type="predicted"/>
<dbReference type="InterPro" id="IPR004358">
    <property type="entry name" value="Sig_transdc_His_kin-like_C"/>
</dbReference>
<evidence type="ECO:0000256" key="7">
    <source>
        <dbReference type="ARBA" id="ARBA00022840"/>
    </source>
</evidence>
<keyword evidence="9" id="KW-0902">Two-component regulatory system</keyword>
<evidence type="ECO:0000256" key="5">
    <source>
        <dbReference type="ARBA" id="ARBA00022741"/>
    </source>
</evidence>
<dbReference type="SUPFAM" id="SSF55874">
    <property type="entry name" value="ATPase domain of HSP90 chaperone/DNA topoisomerase II/histidine kinase"/>
    <property type="match status" value="1"/>
</dbReference>
<evidence type="ECO:0000313" key="11">
    <source>
        <dbReference type="EMBL" id="MBS4211232.1"/>
    </source>
</evidence>
<keyword evidence="12" id="KW-1185">Reference proteome</keyword>
<dbReference type="RefSeq" id="WP_213115766.1">
    <property type="nucleotide sequence ID" value="NZ_JAGYPF010000001.1"/>
</dbReference>
<dbReference type="GO" id="GO:0000155">
    <property type="term" value="F:phosphorelay sensor kinase activity"/>
    <property type="evidence" value="ECO:0007669"/>
    <property type="project" value="InterPro"/>
</dbReference>
<keyword evidence="4" id="KW-0808">Transferase</keyword>
<dbReference type="Proteomes" id="UP000679749">
    <property type="component" value="Unassembled WGS sequence"/>
</dbReference>
<dbReference type="GO" id="GO:0030435">
    <property type="term" value="P:sporulation resulting in formation of a cellular spore"/>
    <property type="evidence" value="ECO:0007669"/>
    <property type="project" value="UniProtKB-KW"/>
</dbReference>
<dbReference type="FunFam" id="1.10.287.130:FF:000040">
    <property type="entry name" value="PAS domain-containing sensor histidine kinase"/>
    <property type="match status" value="1"/>
</dbReference>
<feature type="domain" description="Histidine kinase" evidence="10">
    <location>
        <begin position="16"/>
        <end position="218"/>
    </location>
</feature>
<evidence type="ECO:0000256" key="2">
    <source>
        <dbReference type="ARBA" id="ARBA00012438"/>
    </source>
</evidence>
<dbReference type="Gene3D" id="1.10.287.130">
    <property type="match status" value="1"/>
</dbReference>
<name>A0A942U2S5_9BACI</name>
<evidence type="ECO:0000256" key="4">
    <source>
        <dbReference type="ARBA" id="ARBA00022679"/>
    </source>
</evidence>
<dbReference type="Pfam" id="PF02518">
    <property type="entry name" value="HATPase_c"/>
    <property type="match status" value="1"/>
</dbReference>
<keyword evidence="5" id="KW-0547">Nucleotide-binding</keyword>
<dbReference type="InterPro" id="IPR003661">
    <property type="entry name" value="HisK_dim/P_dom"/>
</dbReference>
<organism evidence="11 12">
    <name type="scientific">Neobacillus rhizophilus</name>
    <dbReference type="NCBI Taxonomy" id="2833579"/>
    <lineage>
        <taxon>Bacteria</taxon>
        <taxon>Bacillati</taxon>
        <taxon>Bacillota</taxon>
        <taxon>Bacilli</taxon>
        <taxon>Bacillales</taxon>
        <taxon>Bacillaceae</taxon>
        <taxon>Neobacillus</taxon>
    </lineage>
</organism>
<dbReference type="SMART" id="SM00387">
    <property type="entry name" value="HATPase_c"/>
    <property type="match status" value="1"/>
</dbReference>
<dbReference type="InterPro" id="IPR036890">
    <property type="entry name" value="HATPase_C_sf"/>
</dbReference>
<dbReference type="EMBL" id="JAGYPF010000001">
    <property type="protein sequence ID" value="MBS4211232.1"/>
    <property type="molecule type" value="Genomic_DNA"/>
</dbReference>
<sequence>MLNSEKLTIAGQLAAGIAHEVRNPLTAIKGFLQLMERKMEDQTYFGIIESEIDRIELILSELLVLAKPQDFKFESVYLPALIEDIKTLIDTQAIMNNVKIEVVNTDEPITINGDINQLKQVFINFLKNAIEAMPNGGSCIIEMKAIGENKVKIFFKDTGDGIPPQLLKRIGEPFFTTKENGTGLGIMISKQIIENHHGTVHFWSDKKGTIIEVILPLQ</sequence>
<keyword evidence="7" id="KW-0067">ATP-binding</keyword>
<dbReference type="Gene3D" id="3.30.565.10">
    <property type="entry name" value="Histidine kinase-like ATPase, C-terminal domain"/>
    <property type="match status" value="1"/>
</dbReference>
<keyword evidence="8" id="KW-0749">Sporulation</keyword>
<evidence type="ECO:0000256" key="9">
    <source>
        <dbReference type="ARBA" id="ARBA00023012"/>
    </source>
</evidence>
<dbReference type="SMART" id="SM00388">
    <property type="entry name" value="HisKA"/>
    <property type="match status" value="1"/>
</dbReference>
<gene>
    <name evidence="11" type="ORF">KHA99_02040</name>
</gene>